<gene>
    <name evidence="2" type="ORF">NQ317_014139</name>
</gene>
<reference evidence="2" key="1">
    <citation type="journal article" date="2023" name="Insect Mol. Biol.">
        <title>Genome sequencing provides insights into the evolution of gene families encoding plant cell wall-degrading enzymes in longhorned beetles.</title>
        <authorList>
            <person name="Shin N.R."/>
            <person name="Okamura Y."/>
            <person name="Kirsch R."/>
            <person name="Pauchet Y."/>
        </authorList>
    </citation>
    <scope>NUCLEOTIDE SEQUENCE</scope>
    <source>
        <strain evidence="2">MMC_N1</strain>
    </source>
</reference>
<name>A0ABQ9JFV2_9CUCU</name>
<evidence type="ECO:0000313" key="3">
    <source>
        <dbReference type="Proteomes" id="UP001162164"/>
    </source>
</evidence>
<organism evidence="2 3">
    <name type="scientific">Molorchus minor</name>
    <dbReference type="NCBI Taxonomy" id="1323400"/>
    <lineage>
        <taxon>Eukaryota</taxon>
        <taxon>Metazoa</taxon>
        <taxon>Ecdysozoa</taxon>
        <taxon>Arthropoda</taxon>
        <taxon>Hexapoda</taxon>
        <taxon>Insecta</taxon>
        <taxon>Pterygota</taxon>
        <taxon>Neoptera</taxon>
        <taxon>Endopterygota</taxon>
        <taxon>Coleoptera</taxon>
        <taxon>Polyphaga</taxon>
        <taxon>Cucujiformia</taxon>
        <taxon>Chrysomeloidea</taxon>
        <taxon>Cerambycidae</taxon>
        <taxon>Lamiinae</taxon>
        <taxon>Monochamini</taxon>
        <taxon>Molorchus</taxon>
    </lineage>
</organism>
<dbReference type="Proteomes" id="UP001162164">
    <property type="component" value="Unassembled WGS sequence"/>
</dbReference>
<feature type="region of interest" description="Disordered" evidence="1">
    <location>
        <begin position="71"/>
        <end position="97"/>
    </location>
</feature>
<feature type="region of interest" description="Disordered" evidence="1">
    <location>
        <begin position="36"/>
        <end position="59"/>
    </location>
</feature>
<accession>A0ABQ9JFV2</accession>
<protein>
    <submittedName>
        <fullName evidence="2">Uncharacterized protein</fullName>
    </submittedName>
</protein>
<comment type="caution">
    <text evidence="2">The sequence shown here is derived from an EMBL/GenBank/DDBJ whole genome shotgun (WGS) entry which is preliminary data.</text>
</comment>
<proteinExistence type="predicted"/>
<sequence length="97" mass="11067">MSLRRNRYLPYGRQFLRSKSQRKTFPLVMSLRMPPQMHGIKSSTDHRQGPSNSTETSSMRRRLFAGMKSLTGFGSRSRHGSPGHRSISLPERVTGAY</sequence>
<evidence type="ECO:0000256" key="1">
    <source>
        <dbReference type="SAM" id="MobiDB-lite"/>
    </source>
</evidence>
<evidence type="ECO:0000313" key="2">
    <source>
        <dbReference type="EMBL" id="KAJ8976796.1"/>
    </source>
</evidence>
<keyword evidence="3" id="KW-1185">Reference proteome</keyword>
<dbReference type="EMBL" id="JAPWTJ010000628">
    <property type="protein sequence ID" value="KAJ8976796.1"/>
    <property type="molecule type" value="Genomic_DNA"/>
</dbReference>